<feature type="signal peptide" evidence="1">
    <location>
        <begin position="1"/>
        <end position="27"/>
    </location>
</feature>
<dbReference type="Pfam" id="PF07045">
    <property type="entry name" value="DUF1330"/>
    <property type="match status" value="1"/>
</dbReference>
<evidence type="ECO:0000313" key="3">
    <source>
        <dbReference type="EMBL" id="NVI44214.1"/>
    </source>
</evidence>
<dbReference type="InterPro" id="IPR011008">
    <property type="entry name" value="Dimeric_a/b-barrel"/>
</dbReference>
<dbReference type="EMBL" id="CP147711">
    <property type="protein sequence ID" value="WXC77736.1"/>
    <property type="molecule type" value="Genomic_DNA"/>
</dbReference>
<evidence type="ECO:0000313" key="4">
    <source>
        <dbReference type="EMBL" id="WXC77736.1"/>
    </source>
</evidence>
<proteinExistence type="predicted"/>
<dbReference type="EMBL" id="JAAOLE020000001">
    <property type="protein sequence ID" value="NVI44214.1"/>
    <property type="molecule type" value="Genomic_DNA"/>
</dbReference>
<reference evidence="4" key="3">
    <citation type="submission" date="2024-03" db="EMBL/GenBank/DDBJ databases">
        <authorList>
            <person name="Bromfield E.S.P."/>
            <person name="Cloutier S."/>
        </authorList>
    </citation>
    <scope>NUCLEOTIDE SEQUENCE</scope>
    <source>
        <strain evidence="4">5S5</strain>
    </source>
</reference>
<evidence type="ECO:0000259" key="2">
    <source>
        <dbReference type="Pfam" id="PF07045"/>
    </source>
</evidence>
<dbReference type="Gene3D" id="3.30.70.100">
    <property type="match status" value="1"/>
</dbReference>
<evidence type="ECO:0000256" key="1">
    <source>
        <dbReference type="SAM" id="SignalP"/>
    </source>
</evidence>
<dbReference type="PANTHER" id="PTHR41521">
    <property type="match status" value="1"/>
</dbReference>
<feature type="chain" id="PRO_5037655729" evidence="1">
    <location>
        <begin position="28"/>
        <end position="135"/>
    </location>
</feature>
<organism evidence="3">
    <name type="scientific">Bradyrhizobium septentrionale</name>
    <dbReference type="NCBI Taxonomy" id="1404411"/>
    <lineage>
        <taxon>Bacteria</taxon>
        <taxon>Pseudomonadati</taxon>
        <taxon>Pseudomonadota</taxon>
        <taxon>Alphaproteobacteria</taxon>
        <taxon>Hyphomicrobiales</taxon>
        <taxon>Nitrobacteraceae</taxon>
        <taxon>Bradyrhizobium</taxon>
    </lineage>
</organism>
<dbReference type="InterPro" id="IPR010753">
    <property type="entry name" value="DUF1330"/>
</dbReference>
<dbReference type="RefSeq" id="WP_166203761.1">
    <property type="nucleotide sequence ID" value="NZ_CP088285.1"/>
</dbReference>
<name>A0A973VZ24_9BRAD</name>
<gene>
    <name evidence="3" type="ORF">HAP48_014915</name>
    <name evidence="4" type="ORF">WDK88_30500</name>
</gene>
<dbReference type="AlphaFoldDB" id="A0A973VZ24"/>
<protein>
    <submittedName>
        <fullName evidence="3">DUF1330 domain-containing protein</fullName>
    </submittedName>
</protein>
<dbReference type="Proteomes" id="UP001432046">
    <property type="component" value="Chromosome"/>
</dbReference>
<accession>A0A973VZ24</accession>
<keyword evidence="1" id="KW-0732">Signal</keyword>
<sequence length="135" mass="14146">MTPTSKFACVTSAAVSLGFLALSGLHAQGTASAPAYVVNEVDVTDQAGFATYAKRQGELIDKFGGRFLARGGKAEAVAGTPLPHRITIYLFDSLAKAQAWHDAPEQAELAAIRDKASNFRSFIVEGCSACKPPAS</sequence>
<dbReference type="SUPFAM" id="SSF54909">
    <property type="entry name" value="Dimeric alpha+beta barrel"/>
    <property type="match status" value="1"/>
</dbReference>
<dbReference type="PANTHER" id="PTHR41521:SF4">
    <property type="entry name" value="BLR0684 PROTEIN"/>
    <property type="match status" value="1"/>
</dbReference>
<feature type="domain" description="DUF1330" evidence="2">
    <location>
        <begin position="34"/>
        <end position="127"/>
    </location>
</feature>
<reference evidence="4" key="2">
    <citation type="journal article" date="2021" name="Int. J. Syst. Evol. Microbiol.">
        <title>Bradyrhizobium septentrionale sp. nov. (sv. septentrionale) and Bradyrhizobium quebecense sp. nov. (sv. septentrionale) associated with legumes native to Canada possess rearranged symbiosis genes and numerous insertion sequences.</title>
        <authorList>
            <person name="Bromfield E.S.P."/>
            <person name="Cloutier S."/>
        </authorList>
    </citation>
    <scope>NUCLEOTIDE SEQUENCE</scope>
    <source>
        <strain evidence="4">5S5</strain>
    </source>
</reference>
<evidence type="ECO:0000313" key="5">
    <source>
        <dbReference type="Proteomes" id="UP001432046"/>
    </source>
</evidence>
<reference evidence="3" key="1">
    <citation type="submission" date="2020-06" db="EMBL/GenBank/DDBJ databases">
        <title>Whole Genome Sequence of Bradyrhizobium sp. Strain 1S1.</title>
        <authorList>
            <person name="Bromfield E.S.P."/>
            <person name="Cloutier S."/>
        </authorList>
    </citation>
    <scope>NUCLEOTIDE SEQUENCE [LARGE SCALE GENOMIC DNA]</scope>
    <source>
        <strain evidence="3">1S1</strain>
    </source>
</reference>
<keyword evidence="5" id="KW-1185">Reference proteome</keyword>